<evidence type="ECO:0000256" key="3">
    <source>
        <dbReference type="SAM" id="Phobius"/>
    </source>
</evidence>
<dbReference type="GeneID" id="43617089"/>
<dbReference type="PANTHER" id="PTHR33365:SF6">
    <property type="entry name" value="OXIDASE USTYA"/>
    <property type="match status" value="1"/>
</dbReference>
<dbReference type="RefSeq" id="XP_066009494.1">
    <property type="nucleotide sequence ID" value="XM_066151229.1"/>
</dbReference>
<organism evidence="4 5">
    <name type="scientific">Colletotrichum fructicola (strain Nara gc5)</name>
    <name type="common">Anthracnose fungus</name>
    <name type="synonym">Colletotrichum gloeosporioides (strain Nara gc5)</name>
    <dbReference type="NCBI Taxonomy" id="1213859"/>
    <lineage>
        <taxon>Eukaryota</taxon>
        <taxon>Fungi</taxon>
        <taxon>Dikarya</taxon>
        <taxon>Ascomycota</taxon>
        <taxon>Pezizomycotina</taxon>
        <taxon>Sordariomycetes</taxon>
        <taxon>Hypocreomycetidae</taxon>
        <taxon>Glomerellales</taxon>
        <taxon>Glomerellaceae</taxon>
        <taxon>Colletotrichum</taxon>
        <taxon>Colletotrichum gloeosporioides species complex</taxon>
    </lineage>
</organism>
<gene>
    <name evidence="4" type="primary">cctR-2</name>
    <name evidence="4" type="ORF">CGGC5_v004125</name>
</gene>
<dbReference type="AlphaFoldDB" id="A0A7J6JI38"/>
<evidence type="ECO:0000313" key="4">
    <source>
        <dbReference type="EMBL" id="KAF4489299.1"/>
    </source>
</evidence>
<dbReference type="EMBL" id="ANPB02000002">
    <property type="protein sequence ID" value="KAF4489299.1"/>
    <property type="molecule type" value="Genomic_DNA"/>
</dbReference>
<dbReference type="OrthoDB" id="3687641at2759"/>
<reference evidence="4 5" key="1">
    <citation type="submission" date="2012-08" db="EMBL/GenBank/DDBJ databases">
        <authorList>
            <person name="Gan P.H.P."/>
            <person name="Ikeda K."/>
            <person name="Irieda H."/>
            <person name="Narusaka M."/>
            <person name="O'Connell R.J."/>
            <person name="Narusaka Y."/>
            <person name="Takano Y."/>
            <person name="Kubo Y."/>
            <person name="Shirasu K."/>
        </authorList>
    </citation>
    <scope>NUCLEOTIDE SEQUENCE [LARGE SCALE GENOMIC DNA]</scope>
    <source>
        <strain evidence="4 5">Nara gc5</strain>
    </source>
</reference>
<sequence length="263" mass="30457">MGSGKPESSSYKLLSDDESSVDNGHVCGRCETSISEDRPSRSFSTLKLILAFVFCQIPILLLSFAVFRYILRSNERTSETYHKDDYLAFERYNATGTPYSIVDAADPSKDADKFWNDLKRYTGIVTVDDTWAERNHLPPTVKYPHDPQLRVYQVNVFHSLHCLYRIRNRLISNVSMEMWPRNDIHTMHCVDHLRGDYVQRRRFDVGVKRDYLEGVIRYDANEAERVNMALAGKGQWNKANSTHNKETGKIEAWFEDHEISSGH</sequence>
<evidence type="ECO:0000313" key="5">
    <source>
        <dbReference type="Proteomes" id="UP000011096"/>
    </source>
</evidence>
<comment type="caution">
    <text evidence="4">The sequence shown here is derived from an EMBL/GenBank/DDBJ whole genome shotgun (WGS) entry which is preliminary data.</text>
</comment>
<feature type="compositionally biased region" description="Polar residues" evidence="2">
    <location>
        <begin position="1"/>
        <end position="12"/>
    </location>
</feature>
<feature type="region of interest" description="Disordered" evidence="2">
    <location>
        <begin position="1"/>
        <end position="22"/>
    </location>
</feature>
<keyword evidence="3" id="KW-0472">Membrane</keyword>
<evidence type="ECO:0000256" key="1">
    <source>
        <dbReference type="ARBA" id="ARBA00035112"/>
    </source>
</evidence>
<dbReference type="Pfam" id="PF11807">
    <property type="entry name" value="UstYa"/>
    <property type="match status" value="1"/>
</dbReference>
<evidence type="ECO:0000256" key="2">
    <source>
        <dbReference type="SAM" id="MobiDB-lite"/>
    </source>
</evidence>
<keyword evidence="3" id="KW-0812">Transmembrane</keyword>
<feature type="transmembrane region" description="Helical" evidence="3">
    <location>
        <begin position="48"/>
        <end position="71"/>
    </location>
</feature>
<proteinExistence type="inferred from homology"/>
<dbReference type="GO" id="GO:0043386">
    <property type="term" value="P:mycotoxin biosynthetic process"/>
    <property type="evidence" value="ECO:0007669"/>
    <property type="project" value="InterPro"/>
</dbReference>
<keyword evidence="5" id="KW-1185">Reference proteome</keyword>
<dbReference type="InParanoid" id="A0A7J6JI38"/>
<comment type="similarity">
    <text evidence="1">Belongs to the ustYa family.</text>
</comment>
<dbReference type="InterPro" id="IPR021765">
    <property type="entry name" value="UstYa-like"/>
</dbReference>
<name>A0A7J6JI38_COLFN</name>
<reference evidence="4 5" key="2">
    <citation type="submission" date="2020-04" db="EMBL/GenBank/DDBJ databases">
        <title>Genome sequencing and assembly of multiple isolates from the Colletotrichum gloeosporioides species complex.</title>
        <authorList>
            <person name="Gan P."/>
            <person name="Shirasu K."/>
        </authorList>
    </citation>
    <scope>NUCLEOTIDE SEQUENCE [LARGE SCALE GENOMIC DNA]</scope>
    <source>
        <strain evidence="4 5">Nara gc5</strain>
    </source>
</reference>
<keyword evidence="3" id="KW-1133">Transmembrane helix</keyword>
<accession>A0A7J6JI38</accession>
<dbReference type="PANTHER" id="PTHR33365">
    <property type="entry name" value="YALI0B05434P"/>
    <property type="match status" value="1"/>
</dbReference>
<protein>
    <submittedName>
        <fullName evidence="4">Cyclochlorotine biosynthesis protein R</fullName>
    </submittedName>
</protein>
<dbReference type="Proteomes" id="UP000011096">
    <property type="component" value="Unassembled WGS sequence"/>
</dbReference>